<evidence type="ECO:0000256" key="1">
    <source>
        <dbReference type="SAM" id="Phobius"/>
    </source>
</evidence>
<dbReference type="Proteomes" id="UP000600220">
    <property type="component" value="Unassembled WGS sequence"/>
</dbReference>
<dbReference type="Pfam" id="PF11667">
    <property type="entry name" value="DUF3267"/>
    <property type="match status" value="1"/>
</dbReference>
<keyword evidence="1" id="KW-0812">Transmembrane</keyword>
<dbReference type="Proteomes" id="UP000246800">
    <property type="component" value="Unassembled WGS sequence"/>
</dbReference>
<comment type="caution">
    <text evidence="3">The sequence shown here is derived from an EMBL/GenBank/DDBJ whole genome shotgun (WGS) entry which is preliminary data.</text>
</comment>
<dbReference type="AlphaFoldDB" id="A0A166R718"/>
<reference evidence="4" key="2">
    <citation type="journal article" date="2018" name="Vet. Microbiol.">
        <title>Methicillin-resistant staphylococci amongst veterinary personnel, personnel-owned pets, patients and the hospital environment of two small animal veterinary hospitals.</title>
        <authorList>
            <person name="Worthing K.A."/>
            <person name="Brown J."/>
            <person name="Gerber L."/>
            <person name="Abraham S."/>
            <person name="Trott D."/>
            <person name="Norris J.M."/>
        </authorList>
    </citation>
    <scope>NUCLEOTIDE SEQUENCE</scope>
    <source>
        <strain evidence="4">ST496-2</strain>
    </source>
</reference>
<reference evidence="3 5" key="1">
    <citation type="journal article" date="2018" name="Vet. Microbiol.">
        <title>Clonal diversity and geographic distribution of methicillin-resistant Staphylococcus pseudintermedius from Australian animals: Discovery of novel sequence types.</title>
        <authorList>
            <person name="Worthing K.A."/>
            <person name="Abraham S."/>
            <person name="Coombs G.W."/>
            <person name="Pang S."/>
            <person name="Saputra S."/>
            <person name="Jordan D."/>
            <person name="Trott D.J."/>
            <person name="Norris J.M."/>
        </authorList>
    </citation>
    <scope>NUCLEOTIDE SEQUENCE [LARGE SCALE GENOMIC DNA]</scope>
    <source>
        <strain evidence="3 5">ST525 1</strain>
    </source>
</reference>
<dbReference type="eggNOG" id="ENOG5032VKF">
    <property type="taxonomic scope" value="Bacteria"/>
</dbReference>
<gene>
    <name evidence="3" type="ORF">DD902_05450</name>
    <name evidence="4" type="ORF">DV961_05615</name>
    <name evidence="2" type="ORF">EGV54_05270</name>
</gene>
<feature type="transmembrane region" description="Helical" evidence="1">
    <location>
        <begin position="129"/>
        <end position="152"/>
    </location>
</feature>
<evidence type="ECO:0000313" key="2">
    <source>
        <dbReference type="EMBL" id="EGQ4384504.1"/>
    </source>
</evidence>
<sequence>MYKIDLFQNQQIMKRFLLLQFIVILAFIVLSYKWSMAAISLQEQHFSTNLFIGIIGFLVTVLCHEGIKTILLKMMSVKTRRYQVKNGVLLTFLPQYYFNRMTFSTVMLMPVALVGMLLFIVFINMPYTSIIFTFAIYMGYSLLSFYLVFLALRDKKAQYIEMTEAGLLVSRKKPAERTAH</sequence>
<dbReference type="OMA" id="QTTHIIE"/>
<protein>
    <submittedName>
        <fullName evidence="3">DUF3267 domain-containing protein</fullName>
    </submittedName>
</protein>
<reference evidence="2 7" key="4">
    <citation type="submission" date="2018-11" db="EMBL/GenBank/DDBJ databases">
        <authorList>
            <consortium name="Veterinary Laboratory Investigation and Response Network"/>
        </authorList>
    </citation>
    <scope>NUCLEOTIDE SEQUENCE [LARGE SCALE GENOMIC DNA]</scope>
    <source>
        <strain evidence="2 7">SPSE-18-VL-LA-PA-Ryan-0021</strain>
    </source>
</reference>
<dbReference type="EMBL" id="QEIT01000027">
    <property type="protein sequence ID" value="PWZ75369.1"/>
    <property type="molecule type" value="Genomic_DNA"/>
</dbReference>
<name>A0A166R718_STAPS</name>
<feature type="transmembrane region" description="Helical" evidence="1">
    <location>
        <begin position="103"/>
        <end position="123"/>
    </location>
</feature>
<feature type="transmembrane region" description="Helical" evidence="1">
    <location>
        <begin position="12"/>
        <end position="30"/>
    </location>
</feature>
<accession>A0A166R718</accession>
<dbReference type="EMBL" id="AAXKXX010000005">
    <property type="protein sequence ID" value="EGQ4384504.1"/>
    <property type="molecule type" value="Genomic_DNA"/>
</dbReference>
<keyword evidence="1" id="KW-1133">Transmembrane helix</keyword>
<reference evidence="6" key="3">
    <citation type="journal article" date="2018" name="Vet. Microbiol.">
        <title>Molecular epidemiology of methicillin-resistant staphylococci amongst veterinary personnel, personnel-owned pets, patients and the hospital environment of two companion animal veterinary hospitals.</title>
        <authorList>
            <person name="Worthing K.A."/>
            <person name="Brown J."/>
            <person name="Gerber L."/>
            <person name="Abraham S."/>
            <person name="Trott D."/>
            <person name="Norris J.M."/>
        </authorList>
    </citation>
    <scope>NUCLEOTIDE SEQUENCE [LARGE SCALE GENOMIC DNA]</scope>
    <source>
        <strain evidence="6">ST496-2</strain>
    </source>
</reference>
<proteinExistence type="predicted"/>
<dbReference type="Proteomes" id="UP000256409">
    <property type="component" value="Unassembled WGS sequence"/>
</dbReference>
<evidence type="ECO:0000313" key="5">
    <source>
        <dbReference type="Proteomes" id="UP000246800"/>
    </source>
</evidence>
<dbReference type="EMBL" id="QQPC01000031">
    <property type="protein sequence ID" value="REA82130.1"/>
    <property type="molecule type" value="Genomic_DNA"/>
</dbReference>
<keyword evidence="1" id="KW-0472">Membrane</keyword>
<evidence type="ECO:0000313" key="4">
    <source>
        <dbReference type="EMBL" id="REA82130.1"/>
    </source>
</evidence>
<feature type="transmembrane region" description="Helical" evidence="1">
    <location>
        <begin position="50"/>
        <end position="71"/>
    </location>
</feature>
<dbReference type="InterPro" id="IPR021683">
    <property type="entry name" value="DUF3267"/>
</dbReference>
<dbReference type="RefSeq" id="WP_014613471.1">
    <property type="nucleotide sequence ID" value="NZ_AP019372.1"/>
</dbReference>
<evidence type="ECO:0000313" key="6">
    <source>
        <dbReference type="Proteomes" id="UP000256409"/>
    </source>
</evidence>
<evidence type="ECO:0000313" key="3">
    <source>
        <dbReference type="EMBL" id="PWZ75369.1"/>
    </source>
</evidence>
<keyword evidence="7" id="KW-1185">Reference proteome</keyword>
<evidence type="ECO:0000313" key="7">
    <source>
        <dbReference type="Proteomes" id="UP000600220"/>
    </source>
</evidence>
<organism evidence="3 5">
    <name type="scientific">Staphylococcus pseudintermedius</name>
    <dbReference type="NCBI Taxonomy" id="283734"/>
    <lineage>
        <taxon>Bacteria</taxon>
        <taxon>Bacillati</taxon>
        <taxon>Bacillota</taxon>
        <taxon>Bacilli</taxon>
        <taxon>Bacillales</taxon>
        <taxon>Staphylococcaceae</taxon>
        <taxon>Staphylococcus</taxon>
        <taxon>Staphylococcus intermedius group</taxon>
    </lineage>
</organism>
<dbReference type="OrthoDB" id="2402052at2"/>